<dbReference type="AlphaFoldDB" id="A0A4Q4SYU3"/>
<comment type="caution">
    <text evidence="2">The sequence shown here is derived from an EMBL/GenBank/DDBJ whole genome shotgun (WGS) entry which is preliminary data.</text>
</comment>
<keyword evidence="3" id="KW-1185">Reference proteome</keyword>
<name>A0A4Q4SYU3_9PEZI</name>
<sequence length="320" mass="37309">MSLRSLDNAECAAVEWMKNKGFENIYDLDIFQGRSPIIARHDAGISSYAGEKKGADEPVMPQEDRIPDSDPEFIPLARMPRREHFAPSCAGRCEDEPRMTEEDITSDSNPEFALLVRMPKRGQREDAGRRNERRKSVYRLTKSITEQQGGRQKRLVKRLVKGRRRANTVPYLHYEHPNLSEDSEPGHDSELEIQEAEPEELRERHAFLSRLKAEVDVCVVKVKAKMRRISNATHELFPPIDRIREDSTARHSQKQTLSHCERSGEERLGPDEKFNELVRCKLCAWVDRRGQREFAGRFARDYETREFCFVRMYHVPESRK</sequence>
<dbReference type="EMBL" id="QJNU01000796">
    <property type="protein sequence ID" value="RYO85934.1"/>
    <property type="molecule type" value="Genomic_DNA"/>
</dbReference>
<accession>A0A4Q4SYU3</accession>
<dbReference type="Proteomes" id="UP000293360">
    <property type="component" value="Unassembled WGS sequence"/>
</dbReference>
<reference evidence="2 3" key="1">
    <citation type="submission" date="2018-06" db="EMBL/GenBank/DDBJ databases">
        <title>Complete Genomes of Monosporascus.</title>
        <authorList>
            <person name="Robinson A.J."/>
            <person name="Natvig D.O."/>
        </authorList>
    </citation>
    <scope>NUCLEOTIDE SEQUENCE [LARGE SCALE GENOMIC DNA]</scope>
    <source>
        <strain evidence="2 3">CBS 110550</strain>
    </source>
</reference>
<organism evidence="2 3">
    <name type="scientific">Monosporascus ibericus</name>
    <dbReference type="NCBI Taxonomy" id="155417"/>
    <lineage>
        <taxon>Eukaryota</taxon>
        <taxon>Fungi</taxon>
        <taxon>Dikarya</taxon>
        <taxon>Ascomycota</taxon>
        <taxon>Pezizomycotina</taxon>
        <taxon>Sordariomycetes</taxon>
        <taxon>Xylariomycetidae</taxon>
        <taxon>Xylariales</taxon>
        <taxon>Xylariales incertae sedis</taxon>
        <taxon>Monosporascus</taxon>
    </lineage>
</organism>
<evidence type="ECO:0000313" key="2">
    <source>
        <dbReference type="EMBL" id="RYO85934.1"/>
    </source>
</evidence>
<feature type="region of interest" description="Disordered" evidence="1">
    <location>
        <begin position="246"/>
        <end position="267"/>
    </location>
</feature>
<evidence type="ECO:0000313" key="3">
    <source>
        <dbReference type="Proteomes" id="UP000293360"/>
    </source>
</evidence>
<evidence type="ECO:0000256" key="1">
    <source>
        <dbReference type="SAM" id="MobiDB-lite"/>
    </source>
</evidence>
<dbReference type="OrthoDB" id="4689652at2759"/>
<gene>
    <name evidence="2" type="ORF">DL764_009090</name>
</gene>
<protein>
    <submittedName>
        <fullName evidence="2">Uncharacterized protein</fullName>
    </submittedName>
</protein>
<proteinExistence type="predicted"/>